<evidence type="ECO:0000313" key="6">
    <source>
        <dbReference type="EMBL" id="CAK0825078.1"/>
    </source>
</evidence>
<dbReference type="Proteomes" id="UP001189429">
    <property type="component" value="Unassembled WGS sequence"/>
</dbReference>
<dbReference type="Pfam" id="PF05903">
    <property type="entry name" value="Peptidase_C97"/>
    <property type="match status" value="1"/>
</dbReference>
<evidence type="ECO:0000256" key="4">
    <source>
        <dbReference type="SAM" id="MobiDB-lite"/>
    </source>
</evidence>
<dbReference type="InterPro" id="IPR008580">
    <property type="entry name" value="PPPDE_dom"/>
</dbReference>
<dbReference type="PROSITE" id="PS51858">
    <property type="entry name" value="PPPDE"/>
    <property type="match status" value="1"/>
</dbReference>
<keyword evidence="2" id="KW-0645">Protease</keyword>
<keyword evidence="7" id="KW-1185">Reference proteome</keyword>
<proteinExistence type="inferred from homology"/>
<protein>
    <recommendedName>
        <fullName evidence="5">PPPDE domain-containing protein</fullName>
    </recommendedName>
</protein>
<dbReference type="EMBL" id="CAUYUJ010008835">
    <property type="protein sequence ID" value="CAK0825078.1"/>
    <property type="molecule type" value="Genomic_DNA"/>
</dbReference>
<dbReference type="PANTHER" id="PTHR12378">
    <property type="entry name" value="DESUMOYLATING ISOPEPTIDASE"/>
    <property type="match status" value="1"/>
</dbReference>
<feature type="domain" description="PPPDE" evidence="5">
    <location>
        <begin position="62"/>
        <end position="203"/>
    </location>
</feature>
<evidence type="ECO:0000256" key="3">
    <source>
        <dbReference type="ARBA" id="ARBA00022801"/>
    </source>
</evidence>
<sequence>MASSSGGSRSMVLPTALPPRAPRRTGQRAMCGGHPPGGKPGQQRSAGSGVDGPDAAPLAALAPVTLHLYDVTGSGAVRHLNGLFTRAGMGVGAFHAGVEIFQREWSFGFCEGGGSGVFDCQPRGCSVHTYRESIDIGSCGADEDTVLALISELSAEWSGEDYDLIRRNCCHFCARLAELLGAGPIPQRVLSLAAAGAAVDDGVHAVLSGADQITTEAIAGAGQLDSRYRVTATAGELAAGALAKASTLDEQYRVRATAGALASEAWAGAEKLEEEYHVVSGTGALAADAADRATALVAGAIQRACAEASDIDERYQVTQMAGQLASGLVTRVGSLDEDYLVSGLVSSAVDRLGLAAAQVAEQAPLWMEQAMQLSAAPPTQRCSMQPA</sequence>
<feature type="region of interest" description="Disordered" evidence="4">
    <location>
        <begin position="1"/>
        <end position="54"/>
    </location>
</feature>
<dbReference type="Gene3D" id="3.90.1720.30">
    <property type="entry name" value="PPPDE domains"/>
    <property type="match status" value="1"/>
</dbReference>
<comment type="similarity">
    <text evidence="1">Belongs to the DeSI family.</text>
</comment>
<organism evidence="6 7">
    <name type="scientific">Prorocentrum cordatum</name>
    <dbReference type="NCBI Taxonomy" id="2364126"/>
    <lineage>
        <taxon>Eukaryota</taxon>
        <taxon>Sar</taxon>
        <taxon>Alveolata</taxon>
        <taxon>Dinophyceae</taxon>
        <taxon>Prorocentrales</taxon>
        <taxon>Prorocentraceae</taxon>
        <taxon>Prorocentrum</taxon>
    </lineage>
</organism>
<reference evidence="6" key="1">
    <citation type="submission" date="2023-10" db="EMBL/GenBank/DDBJ databases">
        <authorList>
            <person name="Chen Y."/>
            <person name="Shah S."/>
            <person name="Dougan E. K."/>
            <person name="Thang M."/>
            <person name="Chan C."/>
        </authorList>
    </citation>
    <scope>NUCLEOTIDE SEQUENCE [LARGE SCALE GENOMIC DNA]</scope>
</reference>
<comment type="caution">
    <text evidence="6">The sequence shown here is derived from an EMBL/GenBank/DDBJ whole genome shotgun (WGS) entry which is preliminary data.</text>
</comment>
<name>A0ABN9S0I6_9DINO</name>
<feature type="non-terminal residue" evidence="6">
    <location>
        <position position="387"/>
    </location>
</feature>
<dbReference type="InterPro" id="IPR042266">
    <property type="entry name" value="PPPDE_sf"/>
</dbReference>
<dbReference type="PANTHER" id="PTHR12378:SF9">
    <property type="entry name" value="OS06G0107000 PROTEIN"/>
    <property type="match status" value="1"/>
</dbReference>
<evidence type="ECO:0000256" key="2">
    <source>
        <dbReference type="ARBA" id="ARBA00022670"/>
    </source>
</evidence>
<evidence type="ECO:0000259" key="5">
    <source>
        <dbReference type="PROSITE" id="PS51858"/>
    </source>
</evidence>
<keyword evidence="3" id="KW-0378">Hydrolase</keyword>
<evidence type="ECO:0000256" key="1">
    <source>
        <dbReference type="ARBA" id="ARBA00008140"/>
    </source>
</evidence>
<dbReference type="SMART" id="SM01179">
    <property type="entry name" value="DUF862"/>
    <property type="match status" value="1"/>
</dbReference>
<evidence type="ECO:0000313" key="7">
    <source>
        <dbReference type="Proteomes" id="UP001189429"/>
    </source>
</evidence>
<gene>
    <name evidence="6" type="ORF">PCOR1329_LOCUS25309</name>
</gene>
<accession>A0ABN9S0I6</accession>